<reference evidence="3 4" key="1">
    <citation type="submission" date="2021-04" db="EMBL/GenBank/DDBJ databases">
        <title>Description of novel Flavobacterium sp. F-328.</title>
        <authorList>
            <person name="Saticioglu I.B."/>
        </authorList>
    </citation>
    <scope>NUCLEOTIDE SEQUENCE [LARGE SCALE GENOMIC DNA]</scope>
    <source>
        <strain evidence="3 4">F-328</strain>
    </source>
</reference>
<evidence type="ECO:0000259" key="1">
    <source>
        <dbReference type="Pfam" id="PF18676"/>
    </source>
</evidence>
<feature type="non-terminal residue" evidence="3">
    <location>
        <position position="1"/>
    </location>
</feature>
<evidence type="ECO:0000313" key="4">
    <source>
        <dbReference type="Proteomes" id="UP000679008"/>
    </source>
</evidence>
<feature type="domain" description="DUF7507" evidence="2">
    <location>
        <begin position="302"/>
        <end position="397"/>
    </location>
</feature>
<evidence type="ECO:0000313" key="3">
    <source>
        <dbReference type="EMBL" id="MBQ0908420.1"/>
    </source>
</evidence>
<dbReference type="Pfam" id="PF24346">
    <property type="entry name" value="DUF7507"/>
    <property type="match status" value="2"/>
</dbReference>
<gene>
    <name evidence="3" type="ORF">KBJ98_06870</name>
</gene>
<dbReference type="EMBL" id="JAGPXB010000005">
    <property type="protein sequence ID" value="MBQ0908420.1"/>
    <property type="molecule type" value="Genomic_DNA"/>
</dbReference>
<sequence length="519" mass="54779">ANPALTAVVSGAVNGDVIDYSLATSATQFSNVGEYPIVVTLGTNPNYNITPVNGTLTVTPLKILAKDDAITATAGTTDAGNVLLDNGSGKDTLNGEQATTTLVVITVTRPATSATNSPVPVLNPSNGQVSIPFGTIPGTYEIKYEICEIINPTNCSNATVIITVNEPTYNPGISVLKEGTYVDKDGNGKANIGDVVQYTFVIKNTGDVDLTNVVLTDNNAVVNGGPIALLAVGATNSTTYTAVHTITQNDIDAGFVYNLATVKGSLPNGSTISATSTDPTPCTTCPVIPTCTTCTITPIAQNPSLLVVKTSSTENYISVGDIINYTIKVTNNGNVTLAQIVVTDPLTGMNETIDTLLPGASREYEQSYRVTQSDITNLSVTNVAFAKGKTPQNNEVSTSDDAVVEAAIVLGCGNIKVRNAFSPNGDGINEVFVIDNIDATCYPENTVEIYNRWGVLVFETKNYNNETNNFDGTSRGRSTIQQSAGLPTGTYFYILTYKSVDDSNRVETKKLDGYLYLSR</sequence>
<dbReference type="RefSeq" id="WP_210788982.1">
    <property type="nucleotide sequence ID" value="NZ_JAGPXB010000005.1"/>
</dbReference>
<dbReference type="InterPro" id="IPR041286">
    <property type="entry name" value="MBG_2"/>
</dbReference>
<accession>A0ABS5D352</accession>
<dbReference type="InterPro" id="IPR055354">
    <property type="entry name" value="DUF7507"/>
</dbReference>
<comment type="caution">
    <text evidence="3">The sequence shown here is derived from an EMBL/GenBank/DDBJ whole genome shotgun (WGS) entry which is preliminary data.</text>
</comment>
<name>A0ABS5D352_9FLAO</name>
<organism evidence="3 4">
    <name type="scientific">Flavobacterium erciyesense</name>
    <dbReference type="NCBI Taxonomy" id="2825842"/>
    <lineage>
        <taxon>Bacteria</taxon>
        <taxon>Pseudomonadati</taxon>
        <taxon>Bacteroidota</taxon>
        <taxon>Flavobacteriia</taxon>
        <taxon>Flavobacteriales</taxon>
        <taxon>Flavobacteriaceae</taxon>
        <taxon>Flavobacterium</taxon>
    </lineage>
</organism>
<keyword evidence="4" id="KW-1185">Reference proteome</keyword>
<dbReference type="NCBIfam" id="TIGR04131">
    <property type="entry name" value="Bac_Flav_CTERM"/>
    <property type="match status" value="1"/>
</dbReference>
<feature type="domain" description="MBG" evidence="1">
    <location>
        <begin position="1"/>
        <end position="57"/>
    </location>
</feature>
<dbReference type="InterPro" id="IPR047589">
    <property type="entry name" value="DUF11_rpt"/>
</dbReference>
<dbReference type="InterPro" id="IPR026341">
    <property type="entry name" value="T9SS_type_B"/>
</dbReference>
<proteinExistence type="predicted"/>
<dbReference type="Pfam" id="PF18676">
    <property type="entry name" value="MBG_2"/>
    <property type="match status" value="1"/>
</dbReference>
<feature type="domain" description="DUF7507" evidence="2">
    <location>
        <begin position="170"/>
        <end position="274"/>
    </location>
</feature>
<evidence type="ECO:0000259" key="2">
    <source>
        <dbReference type="Pfam" id="PF24346"/>
    </source>
</evidence>
<dbReference type="Proteomes" id="UP000679008">
    <property type="component" value="Unassembled WGS sequence"/>
</dbReference>
<protein>
    <submittedName>
        <fullName evidence="3">Gliding motility-associated C-terminal domain-containing protein</fullName>
    </submittedName>
</protein>
<dbReference type="Pfam" id="PF13585">
    <property type="entry name" value="CHU_C"/>
    <property type="match status" value="1"/>
</dbReference>
<dbReference type="NCBIfam" id="TIGR01451">
    <property type="entry name" value="B_ant_repeat"/>
    <property type="match status" value="2"/>
</dbReference>